<name>A0A379DBX7_9FIRM</name>
<evidence type="ECO:0000313" key="2">
    <source>
        <dbReference type="Proteomes" id="UP000254777"/>
    </source>
</evidence>
<proteinExistence type="predicted"/>
<accession>A0A379DBX7</accession>
<dbReference type="AlphaFoldDB" id="A0A379DBX7"/>
<dbReference type="EMBL" id="UGTH01000001">
    <property type="protein sequence ID" value="SUB75290.1"/>
    <property type="molecule type" value="Genomic_DNA"/>
</dbReference>
<evidence type="ECO:0000313" key="1">
    <source>
        <dbReference type="EMBL" id="SUB75290.1"/>
    </source>
</evidence>
<protein>
    <submittedName>
        <fullName evidence="1">Uncharacterized protein</fullName>
    </submittedName>
</protein>
<reference evidence="1 2" key="1">
    <citation type="submission" date="2018-06" db="EMBL/GenBank/DDBJ databases">
        <authorList>
            <consortium name="Pathogen Informatics"/>
            <person name="Doyle S."/>
        </authorList>
    </citation>
    <scope>NUCLEOTIDE SEQUENCE [LARGE SCALE GENOMIC DNA]</scope>
    <source>
        <strain evidence="1 2">NCTC11088</strain>
    </source>
</reference>
<dbReference type="RefSeq" id="WP_115312081.1">
    <property type="nucleotide sequence ID" value="NZ_UGTH01000001.1"/>
</dbReference>
<sequence>MVIEDSEVEMTKCVLEKIKRAKIKLAQHIEAKLAFIKYNEDNKFKKIYSMPYSYEYYKNAVEYVGNQKIIDQVYKKQTQIFTIIKNRYIVEKFELIETIKLKI</sequence>
<dbReference type="Proteomes" id="UP000254777">
    <property type="component" value="Unassembled WGS sequence"/>
</dbReference>
<gene>
    <name evidence="1" type="ORF">NCTC11088_01079</name>
</gene>
<organism evidence="1 2">
    <name type="scientific">Peptoniphilus indolicus</name>
    <dbReference type="NCBI Taxonomy" id="33030"/>
    <lineage>
        <taxon>Bacteria</taxon>
        <taxon>Bacillati</taxon>
        <taxon>Bacillota</taxon>
        <taxon>Tissierellia</taxon>
        <taxon>Tissierellales</taxon>
        <taxon>Peptoniphilaceae</taxon>
        <taxon>Peptoniphilus</taxon>
    </lineage>
</organism>